<comment type="caution">
    <text evidence="10">Lacks conserved residue(s) required for the propagation of feature annotation.</text>
</comment>
<dbReference type="EMBL" id="JAUTXY010000015">
    <property type="protein sequence ID" value="MEE2060933.1"/>
    <property type="molecule type" value="Genomic_DNA"/>
</dbReference>
<feature type="binding site" evidence="10">
    <location>
        <position position="95"/>
    </location>
    <ligand>
        <name>Mg(2+)</name>
        <dbReference type="ChEBI" id="CHEBI:18420"/>
    </ligand>
</feature>
<evidence type="ECO:0000256" key="12">
    <source>
        <dbReference type="RuleBase" id="RU004253"/>
    </source>
</evidence>
<dbReference type="InterPro" id="IPR013785">
    <property type="entry name" value="Aldolase_TIM"/>
</dbReference>
<evidence type="ECO:0000256" key="6">
    <source>
        <dbReference type="ARBA" id="ARBA00022977"/>
    </source>
</evidence>
<evidence type="ECO:0000256" key="11">
    <source>
        <dbReference type="RuleBase" id="RU003826"/>
    </source>
</evidence>
<dbReference type="HAMAP" id="MF_00097">
    <property type="entry name" value="TMP_synthase"/>
    <property type="match status" value="1"/>
</dbReference>
<feature type="binding site" evidence="10">
    <location>
        <position position="133"/>
    </location>
    <ligand>
        <name>4-amino-2-methyl-5-(diphosphooxymethyl)pyrimidine</name>
        <dbReference type="ChEBI" id="CHEBI:57841"/>
    </ligand>
</feature>
<proteinExistence type="inferred from homology"/>
<keyword evidence="5 10" id="KW-0460">Magnesium</keyword>
<dbReference type="Pfam" id="PF02581">
    <property type="entry name" value="TMP-TENI"/>
    <property type="match status" value="1"/>
</dbReference>
<evidence type="ECO:0000256" key="7">
    <source>
        <dbReference type="ARBA" id="ARBA00047334"/>
    </source>
</evidence>
<keyword evidence="4 10" id="KW-0479">Metal-binding</keyword>
<dbReference type="Gene3D" id="3.20.20.70">
    <property type="entry name" value="Aldolase class I"/>
    <property type="match status" value="1"/>
</dbReference>
<comment type="catalytic activity">
    <reaction evidence="7 10 11">
        <text>4-methyl-5-(2-phosphooxyethyl)-thiazole + 4-amino-2-methyl-5-(diphosphooxymethyl)pyrimidine + H(+) = thiamine phosphate + diphosphate</text>
        <dbReference type="Rhea" id="RHEA:22328"/>
        <dbReference type="ChEBI" id="CHEBI:15378"/>
        <dbReference type="ChEBI" id="CHEBI:33019"/>
        <dbReference type="ChEBI" id="CHEBI:37575"/>
        <dbReference type="ChEBI" id="CHEBI:57841"/>
        <dbReference type="ChEBI" id="CHEBI:58296"/>
        <dbReference type="EC" id="2.5.1.3"/>
    </reaction>
</comment>
<feature type="binding site" evidence="10">
    <location>
        <begin position="160"/>
        <end position="162"/>
    </location>
    <ligand>
        <name>2-[(2R,5Z)-2-carboxy-4-methylthiazol-5(2H)-ylidene]ethyl phosphate</name>
        <dbReference type="ChEBI" id="CHEBI:62899"/>
    </ligand>
</feature>
<dbReference type="SUPFAM" id="SSF51391">
    <property type="entry name" value="Thiamin phosphate synthase"/>
    <property type="match status" value="1"/>
</dbReference>
<comment type="catalytic activity">
    <reaction evidence="9 10 11">
        <text>2-[(2R,5Z)-2-carboxy-4-methylthiazol-5(2H)-ylidene]ethyl phosphate + 4-amino-2-methyl-5-(diphosphooxymethyl)pyrimidine + 2 H(+) = thiamine phosphate + CO2 + diphosphate</text>
        <dbReference type="Rhea" id="RHEA:47844"/>
        <dbReference type="ChEBI" id="CHEBI:15378"/>
        <dbReference type="ChEBI" id="CHEBI:16526"/>
        <dbReference type="ChEBI" id="CHEBI:33019"/>
        <dbReference type="ChEBI" id="CHEBI:37575"/>
        <dbReference type="ChEBI" id="CHEBI:57841"/>
        <dbReference type="ChEBI" id="CHEBI:62899"/>
        <dbReference type="EC" id="2.5.1.3"/>
    </reaction>
</comment>
<evidence type="ECO:0000313" key="14">
    <source>
        <dbReference type="EMBL" id="MEE2060933.1"/>
    </source>
</evidence>
<feature type="binding site" evidence="10">
    <location>
        <position position="163"/>
    </location>
    <ligand>
        <name>4-amino-2-methyl-5-(diphosphooxymethyl)pyrimidine</name>
        <dbReference type="ChEBI" id="CHEBI:57841"/>
    </ligand>
</feature>
<comment type="pathway">
    <text evidence="2 10 12">Cofactor biosynthesis; thiamine diphosphate biosynthesis; thiamine phosphate from 4-amino-2-methyl-5-diphosphomethylpyrimidine and 4-methyl-5-(2-phosphoethyl)-thiazole: step 1/1.</text>
</comment>
<comment type="caution">
    <text evidence="14">The sequence shown here is derived from an EMBL/GenBank/DDBJ whole genome shotgun (WGS) entry which is preliminary data.</text>
</comment>
<sequence length="233" mass="24852">MTTYRTTYRGNHPDPRGRLATARLYLCTDARRDTRDLARFIEEALVGGVDIVQLRDKDSAGEKKFGRLEAGEELAALKVIADACVRHGALLAVNDRADIALAAGADILHLGQGDLPVKQARRILGADIVIGRSTASRAQAVLADGEEGVDYFASGPVWDTPTKPGRSAAGLDVIREVHTSHPQRPWFAIGGVDLERLPQVLDAGARRIAVVRAITKADDPRAAAAALKAALPA</sequence>
<evidence type="ECO:0000256" key="4">
    <source>
        <dbReference type="ARBA" id="ARBA00022723"/>
    </source>
</evidence>
<dbReference type="PANTHER" id="PTHR20857:SF15">
    <property type="entry name" value="THIAMINE-PHOSPHATE SYNTHASE"/>
    <property type="match status" value="1"/>
</dbReference>
<reference evidence="14 15" key="1">
    <citation type="submission" date="2023-07" db="EMBL/GenBank/DDBJ databases">
        <authorList>
            <person name="Girao M."/>
            <person name="Carvalho M.F."/>
        </authorList>
    </citation>
    <scope>NUCLEOTIDE SEQUENCE [LARGE SCALE GENOMIC DNA]</scope>
    <source>
        <strain evidence="14 15">YIM65754</strain>
    </source>
</reference>
<comment type="catalytic activity">
    <reaction evidence="8 10 11">
        <text>2-(2-carboxy-4-methylthiazol-5-yl)ethyl phosphate + 4-amino-2-methyl-5-(diphosphooxymethyl)pyrimidine + 2 H(+) = thiamine phosphate + CO2 + diphosphate</text>
        <dbReference type="Rhea" id="RHEA:47848"/>
        <dbReference type="ChEBI" id="CHEBI:15378"/>
        <dbReference type="ChEBI" id="CHEBI:16526"/>
        <dbReference type="ChEBI" id="CHEBI:33019"/>
        <dbReference type="ChEBI" id="CHEBI:37575"/>
        <dbReference type="ChEBI" id="CHEBI:57841"/>
        <dbReference type="ChEBI" id="CHEBI:62890"/>
        <dbReference type="EC" id="2.5.1.3"/>
    </reaction>
</comment>
<evidence type="ECO:0000256" key="3">
    <source>
        <dbReference type="ARBA" id="ARBA00022679"/>
    </source>
</evidence>
<comment type="similarity">
    <text evidence="10 11">Belongs to the thiamine-phosphate synthase family.</text>
</comment>
<dbReference type="EC" id="2.5.1.3" evidence="10"/>
<keyword evidence="6 10" id="KW-0784">Thiamine biosynthesis</keyword>
<dbReference type="InterPro" id="IPR034291">
    <property type="entry name" value="TMP_synthase"/>
</dbReference>
<comment type="cofactor">
    <cofactor evidence="10">
        <name>Mg(2+)</name>
        <dbReference type="ChEBI" id="CHEBI:18420"/>
    </cofactor>
    <text evidence="10">Binds 1 Mg(2+) ion per subunit.</text>
</comment>
<evidence type="ECO:0000256" key="2">
    <source>
        <dbReference type="ARBA" id="ARBA00005165"/>
    </source>
</evidence>
<dbReference type="Proteomes" id="UP001336020">
    <property type="component" value="Unassembled WGS sequence"/>
</dbReference>
<organism evidence="14 15">
    <name type="scientific">Rhodococcus artemisiae</name>
    <dbReference type="NCBI Taxonomy" id="714159"/>
    <lineage>
        <taxon>Bacteria</taxon>
        <taxon>Bacillati</taxon>
        <taxon>Actinomycetota</taxon>
        <taxon>Actinomycetes</taxon>
        <taxon>Mycobacteriales</taxon>
        <taxon>Nocardiaceae</taxon>
        <taxon>Rhodococcus</taxon>
    </lineage>
</organism>
<accession>A0ABU7LH93</accession>
<feature type="domain" description="Thiamine phosphate synthase/TenI" evidence="13">
    <location>
        <begin position="24"/>
        <end position="214"/>
    </location>
</feature>
<feature type="binding site" evidence="10">
    <location>
        <begin position="53"/>
        <end position="57"/>
    </location>
    <ligand>
        <name>4-amino-2-methyl-5-(diphosphooxymethyl)pyrimidine</name>
        <dbReference type="ChEBI" id="CHEBI:57841"/>
    </ligand>
</feature>
<dbReference type="InterPro" id="IPR036206">
    <property type="entry name" value="ThiamineP_synth_sf"/>
</dbReference>
<evidence type="ECO:0000256" key="10">
    <source>
        <dbReference type="HAMAP-Rule" id="MF_00097"/>
    </source>
</evidence>
<feature type="binding site" evidence="10">
    <location>
        <position position="94"/>
    </location>
    <ligand>
        <name>4-amino-2-methyl-5-(diphosphooxymethyl)pyrimidine</name>
        <dbReference type="ChEBI" id="CHEBI:57841"/>
    </ligand>
</feature>
<protein>
    <recommendedName>
        <fullName evidence="10">Thiamine-phosphate synthase</fullName>
        <shortName evidence="10">TP synthase</shortName>
        <shortName evidence="10">TPS</shortName>
        <ecNumber evidence="10">2.5.1.3</ecNumber>
    </recommendedName>
    <alternativeName>
        <fullName evidence="10">Thiamine-phosphate pyrophosphorylase</fullName>
        <shortName evidence="10">TMP pyrophosphorylase</shortName>
        <shortName evidence="10">TMP-PPase</shortName>
    </alternativeName>
</protein>
<evidence type="ECO:0000256" key="5">
    <source>
        <dbReference type="ARBA" id="ARBA00022842"/>
    </source>
</evidence>
<evidence type="ECO:0000256" key="1">
    <source>
        <dbReference type="ARBA" id="ARBA00003814"/>
    </source>
</evidence>
<feature type="binding site" evidence="10">
    <location>
        <position position="191"/>
    </location>
    <ligand>
        <name>2-[(2R,5Z)-2-carboxy-4-methylthiazol-5(2H)-ylidene]ethyl phosphate</name>
        <dbReference type="ChEBI" id="CHEBI:62899"/>
    </ligand>
</feature>
<dbReference type="RefSeq" id="WP_330136111.1">
    <property type="nucleotide sequence ID" value="NZ_JAUTXY010000015.1"/>
</dbReference>
<evidence type="ECO:0000256" key="9">
    <source>
        <dbReference type="ARBA" id="ARBA00047883"/>
    </source>
</evidence>
<dbReference type="CDD" id="cd00564">
    <property type="entry name" value="TMP_TenI"/>
    <property type="match status" value="1"/>
</dbReference>
<dbReference type="InterPro" id="IPR022998">
    <property type="entry name" value="ThiamineP_synth_TenI"/>
</dbReference>
<evidence type="ECO:0000256" key="8">
    <source>
        <dbReference type="ARBA" id="ARBA00047851"/>
    </source>
</evidence>
<comment type="function">
    <text evidence="1 10">Condenses 4-methyl-5-(beta-hydroxyethyl)thiazole monophosphate (THZ-P) and 2-methyl-4-amino-5-hydroxymethyl pyrimidine pyrophosphate (HMP-PP) to form thiamine monophosphate (TMP).</text>
</comment>
<name>A0ABU7LH93_9NOCA</name>
<keyword evidence="3 10" id="KW-0808">Transferase</keyword>
<feature type="binding site" evidence="10">
    <location>
        <position position="114"/>
    </location>
    <ligand>
        <name>Mg(2+)</name>
        <dbReference type="ChEBI" id="CHEBI:18420"/>
    </ligand>
</feature>
<evidence type="ECO:0000259" key="13">
    <source>
        <dbReference type="Pfam" id="PF02581"/>
    </source>
</evidence>
<keyword evidence="15" id="KW-1185">Reference proteome</keyword>
<dbReference type="PANTHER" id="PTHR20857">
    <property type="entry name" value="THIAMINE-PHOSPHATE PYROPHOSPHORYLASE"/>
    <property type="match status" value="1"/>
</dbReference>
<evidence type="ECO:0000313" key="15">
    <source>
        <dbReference type="Proteomes" id="UP001336020"/>
    </source>
</evidence>
<gene>
    <name evidence="10 14" type="primary">thiE</name>
    <name evidence="14" type="ORF">Q7514_25760</name>
</gene>
<dbReference type="GO" id="GO:0004789">
    <property type="term" value="F:thiamine-phosphate diphosphorylase activity"/>
    <property type="evidence" value="ECO:0007669"/>
    <property type="project" value="UniProtKB-EC"/>
</dbReference>
<dbReference type="NCBIfam" id="TIGR00693">
    <property type="entry name" value="thiE"/>
    <property type="match status" value="1"/>
</dbReference>